<sequence>MAVSPPTETKLRAAIQRLLDGVPIHTDGALTKENLAREAGVSHATVHRAGEILAEWDTRVARPVLRSTGEVRRDEKIEALTAALRAEKRAVTELQGKLDALASVTADLYHENLTLRKRLDKQPPVTSMDTRAARSESSPVRGIERARGHRQTRPL</sequence>
<organism evidence="2 3">
    <name type="scientific">Amycolatopsis roodepoortensis</name>
    <dbReference type="NCBI Taxonomy" id="700274"/>
    <lineage>
        <taxon>Bacteria</taxon>
        <taxon>Bacillati</taxon>
        <taxon>Actinomycetota</taxon>
        <taxon>Actinomycetes</taxon>
        <taxon>Pseudonocardiales</taxon>
        <taxon>Pseudonocardiaceae</taxon>
        <taxon>Amycolatopsis</taxon>
    </lineage>
</organism>
<evidence type="ECO:0000313" key="3">
    <source>
        <dbReference type="Proteomes" id="UP000656548"/>
    </source>
</evidence>
<name>A0ABR9LG01_9PSEU</name>
<dbReference type="RefSeq" id="WP_112276282.1">
    <property type="nucleotide sequence ID" value="NZ_JADBEJ010000005.1"/>
</dbReference>
<keyword evidence="3" id="KW-1185">Reference proteome</keyword>
<feature type="region of interest" description="Disordered" evidence="1">
    <location>
        <begin position="120"/>
        <end position="155"/>
    </location>
</feature>
<comment type="caution">
    <text evidence="2">The sequence shown here is derived from an EMBL/GenBank/DDBJ whole genome shotgun (WGS) entry which is preliminary data.</text>
</comment>
<dbReference type="Proteomes" id="UP000656548">
    <property type="component" value="Unassembled WGS sequence"/>
</dbReference>
<accession>A0ABR9LG01</accession>
<dbReference type="EMBL" id="JADBEJ010000005">
    <property type="protein sequence ID" value="MBE1579620.1"/>
    <property type="molecule type" value="Genomic_DNA"/>
</dbReference>
<gene>
    <name evidence="2" type="ORF">H4W30_006680</name>
</gene>
<reference evidence="2 3" key="1">
    <citation type="submission" date="2020-10" db="EMBL/GenBank/DDBJ databases">
        <title>Sequencing the genomes of 1000 actinobacteria strains.</title>
        <authorList>
            <person name="Klenk H.-P."/>
        </authorList>
    </citation>
    <scope>NUCLEOTIDE SEQUENCE [LARGE SCALE GENOMIC DNA]</scope>
    <source>
        <strain evidence="2 3">DSM 46661</strain>
    </source>
</reference>
<evidence type="ECO:0000313" key="2">
    <source>
        <dbReference type="EMBL" id="MBE1579620.1"/>
    </source>
</evidence>
<protein>
    <submittedName>
        <fullName evidence="2">Uncharacterized protein</fullName>
    </submittedName>
</protein>
<proteinExistence type="predicted"/>
<evidence type="ECO:0000256" key="1">
    <source>
        <dbReference type="SAM" id="MobiDB-lite"/>
    </source>
</evidence>